<sequence length="203" mass="22784">MIVGYTHANRIVTAYINAVVRCDLIQKLHFLQETVQTQLLFPKCIHNYLLRTEKFTVGIHTHIALHSECANGMGGSPLPAGKLDQNIFSQSGSSKTYGSTLVSNREHILILLCATAVLHSSDKFLDRLVAQRGQICRYILPEQPDFRGWHKSKYILHIGYGLRPELIPKIIVLRADGLCANVDARLIEAHSHILVYTYLGLRG</sequence>
<keyword evidence="2" id="KW-1185">Reference proteome</keyword>
<dbReference type="Proteomes" id="UP000475862">
    <property type="component" value="Unassembled WGS sequence"/>
</dbReference>
<dbReference type="AlphaFoldDB" id="A0A6G0TZC9"/>
<name>A0A6G0TZC9_APHGL</name>
<reference evidence="1 2" key="1">
    <citation type="submission" date="2019-08" db="EMBL/GenBank/DDBJ databases">
        <title>The genome of the soybean aphid Biotype 1, its phylome, world population structure and adaptation to the North American continent.</title>
        <authorList>
            <person name="Giordano R."/>
            <person name="Donthu R.K."/>
            <person name="Hernandez A.G."/>
            <person name="Wright C.L."/>
            <person name="Zimin A.V."/>
        </authorList>
    </citation>
    <scope>NUCLEOTIDE SEQUENCE [LARGE SCALE GENOMIC DNA]</scope>
    <source>
        <tissue evidence="1">Whole aphids</tissue>
    </source>
</reference>
<proteinExistence type="predicted"/>
<protein>
    <submittedName>
        <fullName evidence="1">Uncharacterized protein</fullName>
    </submittedName>
</protein>
<dbReference type="EMBL" id="VYZN01000012">
    <property type="protein sequence ID" value="KAE9541856.1"/>
    <property type="molecule type" value="Genomic_DNA"/>
</dbReference>
<organism evidence="1 2">
    <name type="scientific">Aphis glycines</name>
    <name type="common">Soybean aphid</name>
    <dbReference type="NCBI Taxonomy" id="307491"/>
    <lineage>
        <taxon>Eukaryota</taxon>
        <taxon>Metazoa</taxon>
        <taxon>Ecdysozoa</taxon>
        <taxon>Arthropoda</taxon>
        <taxon>Hexapoda</taxon>
        <taxon>Insecta</taxon>
        <taxon>Pterygota</taxon>
        <taxon>Neoptera</taxon>
        <taxon>Paraneoptera</taxon>
        <taxon>Hemiptera</taxon>
        <taxon>Sternorrhyncha</taxon>
        <taxon>Aphidomorpha</taxon>
        <taxon>Aphidoidea</taxon>
        <taxon>Aphididae</taxon>
        <taxon>Aphidini</taxon>
        <taxon>Aphis</taxon>
        <taxon>Aphis</taxon>
    </lineage>
</organism>
<gene>
    <name evidence="1" type="ORF">AGLY_003847</name>
</gene>
<comment type="caution">
    <text evidence="1">The sequence shown here is derived from an EMBL/GenBank/DDBJ whole genome shotgun (WGS) entry which is preliminary data.</text>
</comment>
<accession>A0A6G0TZC9</accession>
<evidence type="ECO:0000313" key="1">
    <source>
        <dbReference type="EMBL" id="KAE9541856.1"/>
    </source>
</evidence>
<evidence type="ECO:0000313" key="2">
    <source>
        <dbReference type="Proteomes" id="UP000475862"/>
    </source>
</evidence>